<comment type="caution">
    <text evidence="2">The sequence shown here is derived from an EMBL/GenBank/DDBJ whole genome shotgun (WGS) entry which is preliminary data.</text>
</comment>
<evidence type="ECO:0000313" key="3">
    <source>
        <dbReference type="Proteomes" id="UP000664132"/>
    </source>
</evidence>
<dbReference type="OrthoDB" id="2013972at2759"/>
<feature type="region of interest" description="Disordered" evidence="1">
    <location>
        <begin position="1"/>
        <end position="86"/>
    </location>
</feature>
<name>A0A8H7WDW6_9HELO</name>
<dbReference type="CDD" id="cd02440">
    <property type="entry name" value="AdoMet_MTases"/>
    <property type="match status" value="1"/>
</dbReference>
<dbReference type="PANTHER" id="PTHR43591:SF102">
    <property type="entry name" value="S-ADENOSYL-L-METHIONINE-DEPENDENT METHYLTRANSFERASE"/>
    <property type="match status" value="1"/>
</dbReference>
<evidence type="ECO:0000313" key="2">
    <source>
        <dbReference type="EMBL" id="KAG4423086.1"/>
    </source>
</evidence>
<dbReference type="Pfam" id="PF13489">
    <property type="entry name" value="Methyltransf_23"/>
    <property type="match status" value="1"/>
</dbReference>
<feature type="compositionally biased region" description="Low complexity" evidence="1">
    <location>
        <begin position="8"/>
        <end position="23"/>
    </location>
</feature>
<evidence type="ECO:0008006" key="4">
    <source>
        <dbReference type="Google" id="ProtNLM"/>
    </source>
</evidence>
<dbReference type="Proteomes" id="UP000664132">
    <property type="component" value="Unassembled WGS sequence"/>
</dbReference>
<accession>A0A8H7WDW6</accession>
<dbReference type="GO" id="GO:0008168">
    <property type="term" value="F:methyltransferase activity"/>
    <property type="evidence" value="ECO:0007669"/>
    <property type="project" value="TreeGrafter"/>
</dbReference>
<dbReference type="Gene3D" id="3.40.50.150">
    <property type="entry name" value="Vaccinia Virus protein VP39"/>
    <property type="match status" value="1"/>
</dbReference>
<sequence>MASGEIGSASAVSVPAPATTTSTEGVELDAKAVGTTGQGEVEAGEGGEDTTGGTEEFSAYPSDLEAGTDTSDSNTDRDDDSALGTSVVNSTVSIRSSIYEYMEENGRTYHAYNSGKYMLPNDEREQDRLDLQHHSFRIMLNGKLGLAPIKSPNRVLDLATGTGIWAIEFAQEHTESTVIGTDLSPIQPLYVPPNCKFEVDDAENDWSFSESFDYIHARAIVTCFKDNRAMVQKIFDNLKPGGYFEFQDPCFPMLSDDKTLNGTALEEWNNLMVESMSRIGRNLKDSQNWGQYMKDVGFVDVTETRLYVPVNPWAKGKKNKLLGAISYQNMSEGIASLSTAAFTRILGWDQPRLEVFLAKVREDLGSKDVHAYGIVYIVHGRRPEETKA</sequence>
<gene>
    <name evidence="2" type="ORF">IFR04_003723</name>
</gene>
<reference evidence="2" key="1">
    <citation type="submission" date="2021-02" db="EMBL/GenBank/DDBJ databases">
        <title>Genome sequence Cadophora malorum strain M34.</title>
        <authorList>
            <person name="Stefanovic E."/>
            <person name="Vu D."/>
            <person name="Scully C."/>
            <person name="Dijksterhuis J."/>
            <person name="Roader J."/>
            <person name="Houbraken J."/>
        </authorList>
    </citation>
    <scope>NUCLEOTIDE SEQUENCE</scope>
    <source>
        <strain evidence="2">M34</strain>
    </source>
</reference>
<proteinExistence type="predicted"/>
<dbReference type="EMBL" id="JAFJYH010000039">
    <property type="protein sequence ID" value="KAG4423086.1"/>
    <property type="molecule type" value="Genomic_DNA"/>
</dbReference>
<dbReference type="PANTHER" id="PTHR43591">
    <property type="entry name" value="METHYLTRANSFERASE"/>
    <property type="match status" value="1"/>
</dbReference>
<evidence type="ECO:0000256" key="1">
    <source>
        <dbReference type="SAM" id="MobiDB-lite"/>
    </source>
</evidence>
<protein>
    <recommendedName>
        <fullName evidence="4">Methyltransferase</fullName>
    </recommendedName>
</protein>
<keyword evidence="3" id="KW-1185">Reference proteome</keyword>
<organism evidence="2 3">
    <name type="scientific">Cadophora malorum</name>
    <dbReference type="NCBI Taxonomy" id="108018"/>
    <lineage>
        <taxon>Eukaryota</taxon>
        <taxon>Fungi</taxon>
        <taxon>Dikarya</taxon>
        <taxon>Ascomycota</taxon>
        <taxon>Pezizomycotina</taxon>
        <taxon>Leotiomycetes</taxon>
        <taxon>Helotiales</taxon>
        <taxon>Ploettnerulaceae</taxon>
        <taxon>Cadophora</taxon>
    </lineage>
</organism>
<dbReference type="InterPro" id="IPR029063">
    <property type="entry name" value="SAM-dependent_MTases_sf"/>
</dbReference>
<dbReference type="SUPFAM" id="SSF53335">
    <property type="entry name" value="S-adenosyl-L-methionine-dependent methyltransferases"/>
    <property type="match status" value="1"/>
</dbReference>
<dbReference type="AlphaFoldDB" id="A0A8H7WDW6"/>